<dbReference type="CDD" id="cd18729">
    <property type="entry name" value="PIN_Zc3h12-like"/>
    <property type="match status" value="1"/>
</dbReference>
<dbReference type="GeneID" id="106530694"/>
<dbReference type="InterPro" id="IPR021869">
    <property type="entry name" value="RNase_Zc3h12_NYN"/>
</dbReference>
<dbReference type="PROSITE" id="PS50103">
    <property type="entry name" value="ZF_C3H1"/>
    <property type="match status" value="1"/>
</dbReference>
<keyword evidence="8 10" id="KW-0862">Zinc</keyword>
<dbReference type="PANTHER" id="PTHR12876">
    <property type="entry name" value="N4BP1-RELATED"/>
    <property type="match status" value="1"/>
</dbReference>
<organism evidence="13 14">
    <name type="scientific">Austrofundulus limnaeus</name>
    <name type="common">Annual killifish</name>
    <dbReference type="NCBI Taxonomy" id="52670"/>
    <lineage>
        <taxon>Eukaryota</taxon>
        <taxon>Metazoa</taxon>
        <taxon>Chordata</taxon>
        <taxon>Craniata</taxon>
        <taxon>Vertebrata</taxon>
        <taxon>Euteleostomi</taxon>
        <taxon>Actinopterygii</taxon>
        <taxon>Neopterygii</taxon>
        <taxon>Teleostei</taxon>
        <taxon>Neoteleostei</taxon>
        <taxon>Acanthomorphata</taxon>
        <taxon>Ovalentaria</taxon>
        <taxon>Atherinomorphae</taxon>
        <taxon>Cyprinodontiformes</taxon>
        <taxon>Rivulidae</taxon>
        <taxon>Austrofundulus</taxon>
    </lineage>
</organism>
<feature type="compositionally biased region" description="Low complexity" evidence="11">
    <location>
        <begin position="590"/>
        <end position="615"/>
    </location>
</feature>
<dbReference type="InterPro" id="IPR000571">
    <property type="entry name" value="Znf_CCCH"/>
</dbReference>
<dbReference type="GO" id="GO:0003729">
    <property type="term" value="F:mRNA binding"/>
    <property type="evidence" value="ECO:0007669"/>
    <property type="project" value="TreeGrafter"/>
</dbReference>
<dbReference type="Proteomes" id="UP000192220">
    <property type="component" value="Unplaced"/>
</dbReference>
<gene>
    <name evidence="14" type="primary">LOC106530694</name>
</gene>
<dbReference type="InterPro" id="IPR040546">
    <property type="entry name" value="Rege-1_UBA-like"/>
</dbReference>
<evidence type="ECO:0000256" key="3">
    <source>
        <dbReference type="ARBA" id="ARBA00022722"/>
    </source>
</evidence>
<dbReference type="KEGG" id="alim:106530694"/>
<evidence type="ECO:0000256" key="8">
    <source>
        <dbReference type="ARBA" id="ARBA00022833"/>
    </source>
</evidence>
<evidence type="ECO:0000313" key="14">
    <source>
        <dbReference type="RefSeq" id="XP_013881821.1"/>
    </source>
</evidence>
<evidence type="ECO:0000256" key="4">
    <source>
        <dbReference type="ARBA" id="ARBA00022723"/>
    </source>
</evidence>
<keyword evidence="13" id="KW-1185">Reference proteome</keyword>
<evidence type="ECO:0000256" key="2">
    <source>
        <dbReference type="ARBA" id="ARBA00010922"/>
    </source>
</evidence>
<name>A0A2I4CPB1_AUSLI</name>
<sequence>MGLKDHLEDGTGHILSVGLDLDYLHVDGTDRQAGPGVTKASGVSRVHGCSQSRSSKSVGGSTISLSTTSGYSSSCSNVSEESAISDTEDERLHTRSEFGCKNSNQDQVSASDCRPLRLDLAPNQFPEDPPQSKASFLSDPASDCRSKVEFALKLGYSEELVLLVLRKLGPDALINDMLGELVKLGTKTEMDPQRSPTVSQSPSSSLCCSSSSSSSNSSLESFRLMCPSPLLEDKDNLRPVVVDGSNVAMSHGNKEVFSCQGIQLAVDWFLERGHRDITVFVPAWRKEQSRPDAPITDQEILRRLEREKILVFTPSRRVQGRRVVCYDDRFIVKLAYESDGIIVSNDNYRDLANEKPEWKSFIDERLLMYSFVNDKFMPPDDPLGRHGPSLENFLRKRPVVPEPRKQPCPYGKKCTYGHKCKFFHPERGSQPQRSVADELRASAKLSLVSSRGLLEHALMAKSQSTSQSEEMPETEPGQGNKLPNQSPQRSLPDLMEDKLQILSKAEGFRGSSSHPTSGVPLLSGHLDRWEHLRDCNDGGSRLEEASGSSQTDSYYRCRSPEVVYSSLVNPYSGLRSQTPELLLPTDLSAGLSSDCSSNDSPGSDSFSPDSMSDNSPKCQHNHPHNHRHYPNQFVHARSQVSSGPGQHPPPGYNVTSRVQRPYTPLVTPHTPPHPHKNTLSYIPTQLRRSLFKSFPEELTSHSAQTYTAHSHPKSSTFSCSLMPLQEGDLQDSRGYNESPFYSKRNYFGLNQQPQHQVHWDSNYPASPQPGYDLFSYKSFPPLHGKGWHSSWGQQVYSSPCGLSSSLQPPSLQSIPSHKNHLISEPQYLENRALGQYQDLRDRMYVNLCGIFPPDLVRKVMTKNPHVMDAQELAAAILLEKLQHVS</sequence>
<evidence type="ECO:0000256" key="1">
    <source>
        <dbReference type="ARBA" id="ARBA00001946"/>
    </source>
</evidence>
<dbReference type="GO" id="GO:0008270">
    <property type="term" value="F:zinc ion binding"/>
    <property type="evidence" value="ECO:0007669"/>
    <property type="project" value="UniProtKB-KW"/>
</dbReference>
<feature type="compositionally biased region" description="Low complexity" evidence="11">
    <location>
        <begin position="195"/>
        <end position="219"/>
    </location>
</feature>
<dbReference type="AlphaFoldDB" id="A0A2I4CPB1"/>
<feature type="domain" description="C3H1-type" evidence="12">
    <location>
        <begin position="402"/>
        <end position="427"/>
    </location>
</feature>
<feature type="region of interest" description="Disordered" evidence="11">
    <location>
        <begin position="34"/>
        <end position="70"/>
    </location>
</feature>
<feature type="compositionally biased region" description="Basic residues" evidence="11">
    <location>
        <begin position="619"/>
        <end position="629"/>
    </location>
</feature>
<evidence type="ECO:0000256" key="5">
    <source>
        <dbReference type="ARBA" id="ARBA00022759"/>
    </source>
</evidence>
<keyword evidence="9" id="KW-0460">Magnesium</keyword>
<dbReference type="PANTHER" id="PTHR12876:SF36">
    <property type="entry name" value="RIBONUCLEASE ZC3H12C-RELATED"/>
    <property type="match status" value="1"/>
</dbReference>
<dbReference type="GO" id="GO:0005634">
    <property type="term" value="C:nucleus"/>
    <property type="evidence" value="ECO:0007669"/>
    <property type="project" value="TreeGrafter"/>
</dbReference>
<comment type="similarity">
    <text evidence="2">Belongs to the ZC3H12 family.</text>
</comment>
<comment type="cofactor">
    <cofactor evidence="1">
        <name>Mg(2+)</name>
        <dbReference type="ChEBI" id="CHEBI:18420"/>
    </cofactor>
</comment>
<feature type="zinc finger region" description="C3H1-type" evidence="10">
    <location>
        <begin position="402"/>
        <end position="427"/>
    </location>
</feature>
<accession>A0A2I4CPB1</accession>
<keyword evidence="7" id="KW-0378">Hydrolase</keyword>
<dbReference type="InterPro" id="IPR051101">
    <property type="entry name" value="ZC3H12/N4BP1_RNase_Reg"/>
</dbReference>
<evidence type="ECO:0000256" key="7">
    <source>
        <dbReference type="ARBA" id="ARBA00022801"/>
    </source>
</evidence>
<dbReference type="Pfam" id="PF18039">
    <property type="entry name" value="UBA_6"/>
    <property type="match status" value="1"/>
</dbReference>
<protein>
    <submittedName>
        <fullName evidence="14">Probable ribonuclease ZC3H12C</fullName>
    </submittedName>
</protein>
<dbReference type="Pfam" id="PF18561">
    <property type="entry name" value="Regnase_1_C"/>
    <property type="match status" value="1"/>
</dbReference>
<keyword evidence="4 10" id="KW-0479">Metal-binding</keyword>
<dbReference type="GO" id="GO:0016787">
    <property type="term" value="F:hydrolase activity"/>
    <property type="evidence" value="ECO:0007669"/>
    <property type="project" value="UniProtKB-KW"/>
</dbReference>
<reference evidence="14" key="1">
    <citation type="submission" date="2025-08" db="UniProtKB">
        <authorList>
            <consortium name="RefSeq"/>
        </authorList>
    </citation>
    <scope>IDENTIFICATION</scope>
    <source>
        <strain evidence="14">Quisiro</strain>
        <tissue evidence="14">Liver</tissue>
    </source>
</reference>
<evidence type="ECO:0000259" key="12">
    <source>
        <dbReference type="PROSITE" id="PS50103"/>
    </source>
</evidence>
<feature type="compositionally biased region" description="Low complexity" evidence="11">
    <location>
        <begin position="48"/>
        <end position="70"/>
    </location>
</feature>
<dbReference type="GO" id="GO:0036464">
    <property type="term" value="C:cytoplasmic ribonucleoprotein granule"/>
    <property type="evidence" value="ECO:0007669"/>
    <property type="project" value="TreeGrafter"/>
</dbReference>
<dbReference type="OrthoDB" id="392925at2759"/>
<keyword evidence="3" id="KW-0540">Nuclease</keyword>
<dbReference type="InParanoid" id="A0A2I4CPB1"/>
<feature type="region of interest" description="Disordered" evidence="11">
    <location>
        <begin position="121"/>
        <end position="140"/>
    </location>
</feature>
<evidence type="ECO:0000256" key="6">
    <source>
        <dbReference type="ARBA" id="ARBA00022771"/>
    </source>
</evidence>
<dbReference type="InterPro" id="IPR040757">
    <property type="entry name" value="Regnase_1/ZC3H12_C"/>
</dbReference>
<dbReference type="Gene3D" id="3.40.50.11980">
    <property type="match status" value="1"/>
</dbReference>
<dbReference type="GO" id="GO:0004521">
    <property type="term" value="F:RNA endonuclease activity"/>
    <property type="evidence" value="ECO:0007669"/>
    <property type="project" value="TreeGrafter"/>
</dbReference>
<feature type="region of interest" description="Disordered" evidence="11">
    <location>
        <begin position="460"/>
        <end position="491"/>
    </location>
</feature>
<keyword evidence="6 10" id="KW-0863">Zinc-finger</keyword>
<evidence type="ECO:0000313" key="13">
    <source>
        <dbReference type="Proteomes" id="UP000192220"/>
    </source>
</evidence>
<keyword evidence="5" id="KW-0255">Endonuclease</keyword>
<feature type="region of interest" description="Disordered" evidence="11">
    <location>
        <begin position="188"/>
        <end position="219"/>
    </location>
</feature>
<proteinExistence type="inferred from homology"/>
<dbReference type="Pfam" id="PF11977">
    <property type="entry name" value="RNase_Zc3h12a"/>
    <property type="match status" value="1"/>
</dbReference>
<evidence type="ECO:0000256" key="10">
    <source>
        <dbReference type="PROSITE-ProRule" id="PRU00723"/>
    </source>
</evidence>
<dbReference type="RefSeq" id="XP_013881821.1">
    <property type="nucleotide sequence ID" value="XM_014026367.1"/>
</dbReference>
<evidence type="ECO:0000256" key="11">
    <source>
        <dbReference type="SAM" id="MobiDB-lite"/>
    </source>
</evidence>
<feature type="region of interest" description="Disordered" evidence="11">
    <location>
        <begin position="590"/>
        <end position="629"/>
    </location>
</feature>
<dbReference type="FunFam" id="3.40.50.11980:FF:000001">
    <property type="entry name" value="ZC3H12A isoform 1"/>
    <property type="match status" value="1"/>
</dbReference>
<evidence type="ECO:0000256" key="9">
    <source>
        <dbReference type="ARBA" id="ARBA00022842"/>
    </source>
</evidence>